<gene>
    <name evidence="2" type="ORF">NEA10_10145</name>
</gene>
<dbReference type="RefSeq" id="WP_252665220.1">
    <property type="nucleotide sequence ID" value="NZ_CP098611.1"/>
</dbReference>
<feature type="domain" description="YqgF/RNase H-like" evidence="1">
    <location>
        <begin position="9"/>
        <end position="95"/>
    </location>
</feature>
<dbReference type="SUPFAM" id="SSF53098">
    <property type="entry name" value="Ribonuclease H-like"/>
    <property type="match status" value="1"/>
</dbReference>
<protein>
    <submittedName>
        <fullName evidence="2">Pre-16S rRNA-processing nuclease YqgF</fullName>
    </submittedName>
</protein>
<dbReference type="InterPro" id="IPR037027">
    <property type="entry name" value="YqgF/RNaseH-like_dom_sf"/>
</dbReference>
<dbReference type="SMART" id="SM00732">
    <property type="entry name" value="YqgFc"/>
    <property type="match status" value="1"/>
</dbReference>
<proteinExistence type="predicted"/>
<dbReference type="Proteomes" id="UP001056708">
    <property type="component" value="Chromosome"/>
</dbReference>
<dbReference type="InterPro" id="IPR012337">
    <property type="entry name" value="RNaseH-like_sf"/>
</dbReference>
<evidence type="ECO:0000313" key="3">
    <source>
        <dbReference type="Proteomes" id="UP001056708"/>
    </source>
</evidence>
<dbReference type="Gene3D" id="3.30.420.140">
    <property type="entry name" value="YqgF/RNase H-like domain"/>
    <property type="match status" value="1"/>
</dbReference>
<evidence type="ECO:0000313" key="2">
    <source>
        <dbReference type="EMBL" id="USR93047.1"/>
    </source>
</evidence>
<reference evidence="2" key="1">
    <citation type="submission" date="2022-06" db="EMBL/GenBank/DDBJ databases">
        <title>Genome sequence of Phormidium yuhuli AB48 isolated from an industrial photobioreactor environment.</title>
        <authorList>
            <person name="Qiu Y."/>
            <person name="Noonan A.J.C."/>
            <person name="Dofher K."/>
            <person name="Koch M."/>
            <person name="Kieft B."/>
            <person name="Lin X."/>
            <person name="Ziels R.M."/>
            <person name="Hallam S.J."/>
        </authorList>
    </citation>
    <scope>NUCLEOTIDE SEQUENCE</scope>
    <source>
        <strain evidence="2">AB48</strain>
    </source>
</reference>
<evidence type="ECO:0000259" key="1">
    <source>
        <dbReference type="SMART" id="SM00732"/>
    </source>
</evidence>
<dbReference type="EMBL" id="CP098611">
    <property type="protein sequence ID" value="USR93047.1"/>
    <property type="molecule type" value="Genomic_DNA"/>
</dbReference>
<accession>A0ABY5AUY1</accession>
<organism evidence="2 3">
    <name type="scientific">Phormidium yuhuli AB48</name>
    <dbReference type="NCBI Taxonomy" id="2940671"/>
    <lineage>
        <taxon>Bacteria</taxon>
        <taxon>Bacillati</taxon>
        <taxon>Cyanobacteriota</taxon>
        <taxon>Cyanophyceae</taxon>
        <taxon>Oscillatoriophycideae</taxon>
        <taxon>Oscillatoriales</taxon>
        <taxon>Oscillatoriaceae</taxon>
        <taxon>Phormidium</taxon>
        <taxon>Phormidium yuhuli</taxon>
    </lineage>
</organism>
<dbReference type="InterPro" id="IPR006641">
    <property type="entry name" value="YqgF/RNaseH-like_dom"/>
</dbReference>
<sequence length="139" mass="15842">MTPDSLKDFPLLGFDPGRDKCGVAVMEPGGRVLEAQVVPSNGALDTLKDWANRFHVTTLIIGDRTTSRDWQTRIRQQLPQLEIVTVNEQNSTLEARDRYWHLYPPRGFSRLIPQGLRLPPRPIDDIVAILLIERYLSLP</sequence>
<name>A0ABY5AUY1_9CYAN</name>
<keyword evidence="3" id="KW-1185">Reference proteome</keyword>